<feature type="region of interest" description="Disordered" evidence="1">
    <location>
        <begin position="279"/>
        <end position="359"/>
    </location>
</feature>
<dbReference type="EMBL" id="MK072407">
    <property type="protein sequence ID" value="AYV84444.1"/>
    <property type="molecule type" value="Genomic_DNA"/>
</dbReference>
<feature type="compositionally biased region" description="Polar residues" evidence="1">
    <location>
        <begin position="303"/>
        <end position="316"/>
    </location>
</feature>
<evidence type="ECO:0000313" key="2">
    <source>
        <dbReference type="EMBL" id="AYV84444.1"/>
    </source>
</evidence>
<feature type="compositionally biased region" description="Basic residues" evidence="1">
    <location>
        <begin position="347"/>
        <end position="359"/>
    </location>
</feature>
<evidence type="ECO:0000256" key="1">
    <source>
        <dbReference type="SAM" id="MobiDB-lite"/>
    </source>
</evidence>
<accession>A0A3G5ACW2</accession>
<name>A0A3G5ACW2_9VIRU</name>
<reference evidence="2" key="1">
    <citation type="submission" date="2018-10" db="EMBL/GenBank/DDBJ databases">
        <title>Hidden diversity of soil giant viruses.</title>
        <authorList>
            <person name="Schulz F."/>
            <person name="Alteio L."/>
            <person name="Goudeau D."/>
            <person name="Ryan E.M."/>
            <person name="Malmstrom R.R."/>
            <person name="Blanchard J."/>
            <person name="Woyke T."/>
        </authorList>
    </citation>
    <scope>NUCLEOTIDE SEQUENCE</scope>
    <source>
        <strain evidence="2">HYV1</strain>
    </source>
</reference>
<organism evidence="2">
    <name type="scientific">Hyperionvirus sp</name>
    <dbReference type="NCBI Taxonomy" id="2487770"/>
    <lineage>
        <taxon>Viruses</taxon>
        <taxon>Varidnaviria</taxon>
        <taxon>Bamfordvirae</taxon>
        <taxon>Nucleocytoviricota</taxon>
        <taxon>Megaviricetes</taxon>
        <taxon>Imitervirales</taxon>
        <taxon>Mimiviridae</taxon>
        <taxon>Klosneuvirinae</taxon>
    </lineage>
</organism>
<proteinExistence type="predicted"/>
<sequence>MSSSQKTENKSQNAGGAPMVIDCEKIDVKKVSISPLDTKNERLAGQGMSFVNYEFLPKVQKSFIFKTGPIKLVQGGIPQMNDYTSKWCKSDKDREFFKVPCDPNQPNSVALFDMLERLDKHTQECAPGIFGANHNKYKYIKLVKEPFEPEEDDEAKAAGGDEKKKYERLKFCKVKFDTDFNDNRKITTAVFVNENGKPTQHQCPTVTDVEQQMTWGSTARFVIMVSKLWAEKQAKGGKGALKEYSLTMKCLQLEVLQKPDKLGSTKKVFQSSYSFGDVPPEIADPQPTVSVSSGATVAANPATPVQATADSSGSNSEELEEVEVEEEVEEEVEVEEEEVAPPPPKPTAKKTGAKQSARK</sequence>
<gene>
    <name evidence="2" type="ORF">Hyperionvirus25_30</name>
</gene>
<protein>
    <submittedName>
        <fullName evidence="2">Uncharacterized protein</fullName>
    </submittedName>
</protein>
<feature type="compositionally biased region" description="Acidic residues" evidence="1">
    <location>
        <begin position="317"/>
        <end position="339"/>
    </location>
</feature>